<keyword evidence="1" id="KW-0675">Receptor</keyword>
<organism evidence="1 2">
    <name type="scientific">Gracilibacillus xinjiangensis</name>
    <dbReference type="NCBI Taxonomy" id="1193282"/>
    <lineage>
        <taxon>Bacteria</taxon>
        <taxon>Bacillati</taxon>
        <taxon>Bacillota</taxon>
        <taxon>Bacilli</taxon>
        <taxon>Bacillales</taxon>
        <taxon>Bacillaceae</taxon>
        <taxon>Gracilibacillus</taxon>
    </lineage>
</organism>
<protein>
    <submittedName>
        <fullName evidence="1">AimR family lysis-lysogeny pheromone receptor</fullName>
    </submittedName>
</protein>
<dbReference type="RefSeq" id="WP_390250804.1">
    <property type="nucleotide sequence ID" value="NZ_JBHSDT010000004.1"/>
</dbReference>
<dbReference type="EMBL" id="JBHSDT010000004">
    <property type="protein sequence ID" value="MFC4402835.1"/>
    <property type="molecule type" value="Genomic_DNA"/>
</dbReference>
<reference evidence="2" key="1">
    <citation type="journal article" date="2019" name="Int. J. Syst. Evol. Microbiol.">
        <title>The Global Catalogue of Microorganisms (GCM) 10K type strain sequencing project: providing services to taxonomists for standard genome sequencing and annotation.</title>
        <authorList>
            <consortium name="The Broad Institute Genomics Platform"/>
            <consortium name="The Broad Institute Genome Sequencing Center for Infectious Disease"/>
            <person name="Wu L."/>
            <person name="Ma J."/>
        </authorList>
    </citation>
    <scope>NUCLEOTIDE SEQUENCE [LARGE SCALE GENOMIC DNA]</scope>
    <source>
        <strain evidence="2">CCUG 37865</strain>
    </source>
</reference>
<name>A0ABV8WTQ9_9BACI</name>
<gene>
    <name evidence="1" type="ORF">ACFOY7_07085</name>
</gene>
<proteinExistence type="predicted"/>
<dbReference type="Proteomes" id="UP001595882">
    <property type="component" value="Unassembled WGS sequence"/>
</dbReference>
<sequence length="349" mass="41416">MRQEWASNHICERFLKSDVEMPFYVVYQQLKGRPDELESMRHISLNCQNEDNQRVAMEYLYANGCFDELLSLIGKNRTSINISNRSRAICYQLMYDRKTLPKKQLKPDAPMRYLEEINRVKSSSDDDAFLILKNVMHIYCYFDMHQYGKIGTYKERIIQSIERLHDPLLKELFEARLAELLLIYHWKRNEVILARKYGYKLLADTNNQRKKMELHNILAQTYLFESYDQAIQHASFAIGLARNIEDERAIYGIKNYTIPFISSHYQLTDGIHTEDMAEQAHQALAKGDHRACIKILEQFRSPTPFQQYYLGKAKKDRQLLLTAYRRFIDERNDYFYARLPLHALNALDQ</sequence>
<dbReference type="InterPro" id="IPR047705">
    <property type="entry name" value="AimR-like"/>
</dbReference>
<evidence type="ECO:0000313" key="2">
    <source>
        <dbReference type="Proteomes" id="UP001595882"/>
    </source>
</evidence>
<keyword evidence="2" id="KW-1185">Reference proteome</keyword>
<dbReference type="NCBIfam" id="NF038310">
    <property type="entry name" value="lysogeny_AimR"/>
    <property type="match status" value="1"/>
</dbReference>
<comment type="caution">
    <text evidence="1">The sequence shown here is derived from an EMBL/GenBank/DDBJ whole genome shotgun (WGS) entry which is preliminary data.</text>
</comment>
<dbReference type="Pfam" id="PF22871">
    <property type="entry name" value="AimR"/>
    <property type="match status" value="1"/>
</dbReference>
<evidence type="ECO:0000313" key="1">
    <source>
        <dbReference type="EMBL" id="MFC4402835.1"/>
    </source>
</evidence>
<accession>A0ABV8WTQ9</accession>